<dbReference type="EMBL" id="LUEZ02000040">
    <property type="protein sequence ID" value="RDB26226.1"/>
    <property type="molecule type" value="Genomic_DNA"/>
</dbReference>
<evidence type="ECO:0000313" key="2">
    <source>
        <dbReference type="Proteomes" id="UP000076154"/>
    </source>
</evidence>
<organism evidence="1 2">
    <name type="scientific">Hypsizygus marmoreus</name>
    <name type="common">White beech mushroom</name>
    <name type="synonym">Agaricus marmoreus</name>
    <dbReference type="NCBI Taxonomy" id="39966"/>
    <lineage>
        <taxon>Eukaryota</taxon>
        <taxon>Fungi</taxon>
        <taxon>Dikarya</taxon>
        <taxon>Basidiomycota</taxon>
        <taxon>Agaricomycotina</taxon>
        <taxon>Agaricomycetes</taxon>
        <taxon>Agaricomycetidae</taxon>
        <taxon>Agaricales</taxon>
        <taxon>Tricholomatineae</taxon>
        <taxon>Lyophyllaceae</taxon>
        <taxon>Hypsizygus</taxon>
    </lineage>
</organism>
<comment type="caution">
    <text evidence="1">The sequence shown here is derived from an EMBL/GenBank/DDBJ whole genome shotgun (WGS) entry which is preliminary data.</text>
</comment>
<reference evidence="1" key="1">
    <citation type="submission" date="2018-04" db="EMBL/GenBank/DDBJ databases">
        <title>Whole genome sequencing of Hypsizygus marmoreus.</title>
        <authorList>
            <person name="Choi I.-G."/>
            <person name="Min B."/>
            <person name="Kim J.-G."/>
            <person name="Kim S."/>
            <person name="Oh Y.-L."/>
            <person name="Kong W.-S."/>
            <person name="Park H."/>
            <person name="Jeong J."/>
            <person name="Song E.-S."/>
        </authorList>
    </citation>
    <scope>NUCLEOTIDE SEQUENCE [LARGE SCALE GENOMIC DNA]</scope>
    <source>
        <strain evidence="1">51987-8</strain>
    </source>
</reference>
<evidence type="ECO:0000313" key="1">
    <source>
        <dbReference type="EMBL" id="RDB26226.1"/>
    </source>
</evidence>
<proteinExistence type="predicted"/>
<dbReference type="InParanoid" id="A0A369K5Q2"/>
<dbReference type="Proteomes" id="UP000076154">
    <property type="component" value="Unassembled WGS sequence"/>
</dbReference>
<name>A0A369K5Q2_HYPMA</name>
<gene>
    <name evidence="1" type="ORF">Hypma_006287</name>
</gene>
<accession>A0A369K5Q2</accession>
<protein>
    <submittedName>
        <fullName evidence="1">Uncharacterized protein</fullName>
    </submittedName>
</protein>
<keyword evidence="2" id="KW-1185">Reference proteome</keyword>
<sequence length="65" mass="7162">MLKKRKPNDDFIAFGSLKILGKEQGISLWEETLSIHGQPTVVTATFGLPGSGNTIKTLRHVPRKC</sequence>
<dbReference type="AlphaFoldDB" id="A0A369K5Q2"/>